<gene>
    <name evidence="2" type="ORF">GCM10010145_61100</name>
</gene>
<dbReference type="PANTHER" id="PTHR33498">
    <property type="entry name" value="TRANSPOSASE FOR INSERTION SEQUENCE ELEMENT IS1557"/>
    <property type="match status" value="1"/>
</dbReference>
<proteinExistence type="predicted"/>
<protein>
    <recommendedName>
        <fullName evidence="1">Transposase IS204/IS1001/IS1096/IS1165 zinc-finger domain-containing protein</fullName>
    </recommendedName>
</protein>
<dbReference type="EMBL" id="BMQK01000020">
    <property type="protein sequence ID" value="GGQ83184.1"/>
    <property type="molecule type" value="Genomic_DNA"/>
</dbReference>
<feature type="domain" description="Transposase IS204/IS1001/IS1096/IS1165 zinc-finger" evidence="1">
    <location>
        <begin position="42"/>
        <end position="84"/>
    </location>
</feature>
<keyword evidence="3" id="KW-1185">Reference proteome</keyword>
<name>A0A918EZ38_9ACTN</name>
<dbReference type="InterPro" id="IPR029261">
    <property type="entry name" value="Transposase_Znf"/>
</dbReference>
<dbReference type="AlphaFoldDB" id="A0A918EZ38"/>
<sequence length="87" mass="9576">MREVLLRLGELLFLSASEIRVVSVQDDGDAIRVGVRARTAKAHCPGCGSWSGRVHGSCLRFRADLPVAGRRVVLRLRARRFACEDAS</sequence>
<accession>A0A918EZ38</accession>
<dbReference type="Proteomes" id="UP000620156">
    <property type="component" value="Unassembled WGS sequence"/>
</dbReference>
<dbReference type="Pfam" id="PF14690">
    <property type="entry name" value="Zn_ribbon_ISL3"/>
    <property type="match status" value="1"/>
</dbReference>
<dbReference type="InterPro" id="IPR047951">
    <property type="entry name" value="Transpos_ISL3"/>
</dbReference>
<dbReference type="PANTHER" id="PTHR33498:SF1">
    <property type="entry name" value="TRANSPOSASE FOR INSERTION SEQUENCE ELEMENT IS1557"/>
    <property type="match status" value="1"/>
</dbReference>
<organism evidence="2 3">
    <name type="scientific">Streptomyces ruber</name>
    <dbReference type="NCBI Taxonomy" id="83378"/>
    <lineage>
        <taxon>Bacteria</taxon>
        <taxon>Bacillati</taxon>
        <taxon>Actinomycetota</taxon>
        <taxon>Actinomycetes</taxon>
        <taxon>Kitasatosporales</taxon>
        <taxon>Streptomycetaceae</taxon>
        <taxon>Streptomyces</taxon>
    </lineage>
</organism>
<reference evidence="2" key="1">
    <citation type="journal article" date="2014" name="Int. J. Syst. Evol. Microbiol.">
        <title>Complete genome sequence of Corynebacterium casei LMG S-19264T (=DSM 44701T), isolated from a smear-ripened cheese.</title>
        <authorList>
            <consortium name="US DOE Joint Genome Institute (JGI-PGF)"/>
            <person name="Walter F."/>
            <person name="Albersmeier A."/>
            <person name="Kalinowski J."/>
            <person name="Ruckert C."/>
        </authorList>
    </citation>
    <scope>NUCLEOTIDE SEQUENCE</scope>
    <source>
        <strain evidence="2">JCM 3131</strain>
    </source>
</reference>
<evidence type="ECO:0000259" key="1">
    <source>
        <dbReference type="Pfam" id="PF14690"/>
    </source>
</evidence>
<dbReference type="RefSeq" id="WP_189220131.1">
    <property type="nucleotide sequence ID" value="NZ_BMQK01000020.1"/>
</dbReference>
<reference evidence="2" key="2">
    <citation type="submission" date="2020-09" db="EMBL/GenBank/DDBJ databases">
        <authorList>
            <person name="Sun Q."/>
            <person name="Ohkuma M."/>
        </authorList>
    </citation>
    <scope>NUCLEOTIDE SEQUENCE</scope>
    <source>
        <strain evidence="2">JCM 3131</strain>
    </source>
</reference>
<comment type="caution">
    <text evidence="2">The sequence shown here is derived from an EMBL/GenBank/DDBJ whole genome shotgun (WGS) entry which is preliminary data.</text>
</comment>
<evidence type="ECO:0000313" key="3">
    <source>
        <dbReference type="Proteomes" id="UP000620156"/>
    </source>
</evidence>
<evidence type="ECO:0000313" key="2">
    <source>
        <dbReference type="EMBL" id="GGQ83184.1"/>
    </source>
</evidence>